<dbReference type="AlphaFoldDB" id="A0A143PK73"/>
<proteinExistence type="predicted"/>
<evidence type="ECO:0000313" key="3">
    <source>
        <dbReference type="Proteomes" id="UP000076079"/>
    </source>
</evidence>
<protein>
    <submittedName>
        <fullName evidence="2">Uncharacterized protein</fullName>
    </submittedName>
</protein>
<keyword evidence="1" id="KW-0732">Signal</keyword>
<dbReference type="RefSeq" id="WP_110170318.1">
    <property type="nucleotide sequence ID" value="NZ_CP015136.1"/>
</dbReference>
<evidence type="ECO:0000256" key="1">
    <source>
        <dbReference type="SAM" id="SignalP"/>
    </source>
</evidence>
<dbReference type="Proteomes" id="UP000076079">
    <property type="component" value="Chromosome"/>
</dbReference>
<dbReference type="STRING" id="1855912.LuPra_01678"/>
<organism evidence="2 3">
    <name type="scientific">Luteitalea pratensis</name>
    <dbReference type="NCBI Taxonomy" id="1855912"/>
    <lineage>
        <taxon>Bacteria</taxon>
        <taxon>Pseudomonadati</taxon>
        <taxon>Acidobacteriota</taxon>
        <taxon>Vicinamibacteria</taxon>
        <taxon>Vicinamibacterales</taxon>
        <taxon>Vicinamibacteraceae</taxon>
        <taxon>Luteitalea</taxon>
    </lineage>
</organism>
<dbReference type="PROSITE" id="PS51257">
    <property type="entry name" value="PROKAR_LIPOPROTEIN"/>
    <property type="match status" value="1"/>
</dbReference>
<name>A0A143PK73_LUTPR</name>
<accession>A0A143PK73</accession>
<dbReference type="EMBL" id="CP015136">
    <property type="protein sequence ID" value="AMY08478.1"/>
    <property type="molecule type" value="Genomic_DNA"/>
</dbReference>
<reference evidence="2 3" key="1">
    <citation type="journal article" date="2016" name="Genome Announc.">
        <title>First Complete Genome Sequence of a Subdivision 6 Acidobacterium Strain.</title>
        <authorList>
            <person name="Huang S."/>
            <person name="Vieira S."/>
            <person name="Bunk B."/>
            <person name="Riedel T."/>
            <person name="Sproer C."/>
            <person name="Overmann J."/>
        </authorList>
    </citation>
    <scope>NUCLEOTIDE SEQUENCE [LARGE SCALE GENOMIC DNA]</scope>
    <source>
        <strain evidence="3">DSM 100886 HEG_-6_39</strain>
    </source>
</reference>
<gene>
    <name evidence="2" type="ORF">LuPra_01678</name>
</gene>
<feature type="chain" id="PRO_5007511579" evidence="1">
    <location>
        <begin position="28"/>
        <end position="186"/>
    </location>
</feature>
<reference evidence="3" key="2">
    <citation type="submission" date="2016-04" db="EMBL/GenBank/DDBJ databases">
        <title>First Complete Genome Sequence of a Subdivision 6 Acidobacterium.</title>
        <authorList>
            <person name="Huang S."/>
            <person name="Vieira S."/>
            <person name="Bunk B."/>
            <person name="Riedel T."/>
            <person name="Sproeer C."/>
            <person name="Overmann J."/>
        </authorList>
    </citation>
    <scope>NUCLEOTIDE SEQUENCE [LARGE SCALE GENOMIC DNA]</scope>
    <source>
        <strain evidence="3">DSM 100886 HEG_-6_39</strain>
    </source>
</reference>
<dbReference type="KEGG" id="abac:LuPra_01678"/>
<sequence precursor="true">MGAHRLNLILSWTVVACLAATCAPARAAADAVDPPQPSTAEGDPVSAWPCRLLVANELLPRVQIVWERSATFRQQCARLARAGAVVFLRTATSVQIQRPAQSRIGISADGVTVAHVLVRLSADTVEHIGHEFEHVLEYLERVNLREALAHHRFGVTVSGVGYETDRAVAAGTRVAREVRDSRRTQR</sequence>
<feature type="signal peptide" evidence="1">
    <location>
        <begin position="1"/>
        <end position="27"/>
    </location>
</feature>
<evidence type="ECO:0000313" key="2">
    <source>
        <dbReference type="EMBL" id="AMY08478.1"/>
    </source>
</evidence>
<keyword evidence="3" id="KW-1185">Reference proteome</keyword>